<protein>
    <submittedName>
        <fullName evidence="1">Sel1 repeat family protein</fullName>
    </submittedName>
</protein>
<dbReference type="SUPFAM" id="SSF81901">
    <property type="entry name" value="HCP-like"/>
    <property type="match status" value="1"/>
</dbReference>
<reference evidence="1 4" key="2">
    <citation type="submission" date="2019-12" db="EMBL/GenBank/DDBJ databases">
        <authorList>
            <person name="Zheng J."/>
        </authorList>
    </citation>
    <scope>NUCLEOTIDE SEQUENCE [LARGE SCALE GENOMIC DNA]</scope>
    <source>
        <strain evidence="1 4">DSM 27347</strain>
    </source>
</reference>
<dbReference type="InterPro" id="IPR011990">
    <property type="entry name" value="TPR-like_helical_dom_sf"/>
</dbReference>
<name>A0A1G7PGA2_9SPHN</name>
<dbReference type="Gene3D" id="1.25.40.10">
    <property type="entry name" value="Tetratricopeptide repeat domain"/>
    <property type="match status" value="1"/>
</dbReference>
<dbReference type="SMART" id="SM00671">
    <property type="entry name" value="SEL1"/>
    <property type="match status" value="5"/>
</dbReference>
<sequence>MTISDPAALPPEELAARLATPGAARAALVHAAAQAGEAEAQLVYGQMLLDGTETPGDPRAALDWFTRAAAQHHPMALNMVGRCYELGWGCAVDAGRAVACYRIAAGQGLAEAMYNYATQLALGHGVATDRAEALRWLERAGDLGYAKAVNFIGSFAEDGWAGPRDMAKAARCYARAAEGGDFRAAFNHARMLGAGGQVEGALEWLARAVAGGTPAFAARVIRWCTASDIPAFRRYAATLRKGRAC</sequence>
<dbReference type="PANTHER" id="PTHR45011">
    <property type="entry name" value="DAP3-BINDING CELL DEATH ENHANCER 1"/>
    <property type="match status" value="1"/>
</dbReference>
<dbReference type="InterPro" id="IPR052748">
    <property type="entry name" value="ISR_Activator"/>
</dbReference>
<dbReference type="AlphaFoldDB" id="A0A1G7PGA2"/>
<dbReference type="Proteomes" id="UP000436801">
    <property type="component" value="Unassembled WGS sequence"/>
</dbReference>
<dbReference type="RefSeq" id="WP_149682982.1">
    <property type="nucleotide sequence ID" value="NZ_FNBI01000006.1"/>
</dbReference>
<evidence type="ECO:0000313" key="3">
    <source>
        <dbReference type="Proteomes" id="UP000323502"/>
    </source>
</evidence>
<dbReference type="OrthoDB" id="6810016at2"/>
<keyword evidence="3" id="KW-1185">Reference proteome</keyword>
<evidence type="ECO:0000313" key="2">
    <source>
        <dbReference type="EMBL" id="SDF85382.1"/>
    </source>
</evidence>
<dbReference type="EMBL" id="WSUT01000005">
    <property type="protein sequence ID" value="MWC44538.1"/>
    <property type="molecule type" value="Genomic_DNA"/>
</dbReference>
<dbReference type="PANTHER" id="PTHR45011:SF1">
    <property type="entry name" value="DAP3-BINDING CELL DEATH ENHANCER 1"/>
    <property type="match status" value="1"/>
</dbReference>
<dbReference type="Proteomes" id="UP000323502">
    <property type="component" value="Unassembled WGS sequence"/>
</dbReference>
<evidence type="ECO:0000313" key="4">
    <source>
        <dbReference type="Proteomes" id="UP000436801"/>
    </source>
</evidence>
<organism evidence="2 3">
    <name type="scientific">Sphingomonas carotinifaciens</name>
    <dbReference type="NCBI Taxonomy" id="1166323"/>
    <lineage>
        <taxon>Bacteria</taxon>
        <taxon>Pseudomonadati</taxon>
        <taxon>Pseudomonadota</taxon>
        <taxon>Alphaproteobacteria</taxon>
        <taxon>Sphingomonadales</taxon>
        <taxon>Sphingomonadaceae</taxon>
        <taxon>Sphingomonas</taxon>
    </lineage>
</organism>
<dbReference type="InterPro" id="IPR006597">
    <property type="entry name" value="Sel1-like"/>
</dbReference>
<dbReference type="Pfam" id="PF08238">
    <property type="entry name" value="Sel1"/>
    <property type="match status" value="4"/>
</dbReference>
<reference evidence="2 3" key="1">
    <citation type="submission" date="2016-10" db="EMBL/GenBank/DDBJ databases">
        <authorList>
            <person name="Varghese N."/>
            <person name="Submissions S."/>
        </authorList>
    </citation>
    <scope>NUCLEOTIDE SEQUENCE [LARGE SCALE GENOMIC DNA]</scope>
    <source>
        <strain evidence="2 3">S7-754</strain>
    </source>
</reference>
<accession>A0A1G7PGA2</accession>
<proteinExistence type="predicted"/>
<evidence type="ECO:0000313" key="1">
    <source>
        <dbReference type="EMBL" id="MWC44538.1"/>
    </source>
</evidence>
<gene>
    <name evidence="1" type="ORF">GQR91_12875</name>
    <name evidence="2" type="ORF">SAMN05216557_106196</name>
</gene>
<dbReference type="EMBL" id="FNBI01000006">
    <property type="protein sequence ID" value="SDF85382.1"/>
    <property type="molecule type" value="Genomic_DNA"/>
</dbReference>